<comment type="subcellular location">
    <subcellularLocation>
        <location evidence="1">Cytoplasm</location>
    </subcellularLocation>
</comment>
<protein>
    <recommendedName>
        <fullName evidence="10">L-threonylcarbamoyladenylate synthase</fullName>
        <ecNumber evidence="3">2.7.7.87</ecNumber>
    </recommendedName>
    <alternativeName>
        <fullName evidence="10">L-threonylcarbamoyladenylate synthase</fullName>
    </alternativeName>
</protein>
<keyword evidence="14" id="KW-1185">Reference proteome</keyword>
<keyword evidence="9" id="KW-0067">ATP-binding</keyword>
<evidence type="ECO:0000259" key="12">
    <source>
        <dbReference type="PROSITE" id="PS51163"/>
    </source>
</evidence>
<name>W0DBU2_9AQUI</name>
<dbReference type="Proteomes" id="UP000018914">
    <property type="component" value="Chromosome"/>
</dbReference>
<dbReference type="InterPro" id="IPR006070">
    <property type="entry name" value="Sua5-like_dom"/>
</dbReference>
<evidence type="ECO:0000256" key="3">
    <source>
        <dbReference type="ARBA" id="ARBA00012584"/>
    </source>
</evidence>
<dbReference type="PANTHER" id="PTHR17490:SF16">
    <property type="entry name" value="THREONYLCARBAMOYL-AMP SYNTHASE"/>
    <property type="match status" value="1"/>
</dbReference>
<evidence type="ECO:0000256" key="10">
    <source>
        <dbReference type="ARBA" id="ARBA00029774"/>
    </source>
</evidence>
<evidence type="ECO:0000256" key="8">
    <source>
        <dbReference type="ARBA" id="ARBA00022741"/>
    </source>
</evidence>
<dbReference type="STRING" id="75906.THERU_04130"/>
<evidence type="ECO:0000256" key="5">
    <source>
        <dbReference type="ARBA" id="ARBA00022679"/>
    </source>
</evidence>
<dbReference type="GO" id="GO:0008033">
    <property type="term" value="P:tRNA processing"/>
    <property type="evidence" value="ECO:0007669"/>
    <property type="project" value="UniProtKB-KW"/>
</dbReference>
<accession>W0DBU2</accession>
<dbReference type="KEGG" id="trd:THERU_04130"/>
<evidence type="ECO:0000256" key="6">
    <source>
        <dbReference type="ARBA" id="ARBA00022694"/>
    </source>
</evidence>
<gene>
    <name evidence="13" type="ORF">THERU_04130</name>
</gene>
<keyword evidence="4" id="KW-0963">Cytoplasm</keyword>
<dbReference type="GO" id="GO:0005737">
    <property type="term" value="C:cytoplasm"/>
    <property type="evidence" value="ECO:0007669"/>
    <property type="project" value="UniProtKB-SubCell"/>
</dbReference>
<dbReference type="GO" id="GO:0061710">
    <property type="term" value="F:L-threonylcarbamoyladenylate synthase"/>
    <property type="evidence" value="ECO:0007669"/>
    <property type="project" value="UniProtKB-EC"/>
</dbReference>
<dbReference type="GO" id="GO:0005524">
    <property type="term" value="F:ATP binding"/>
    <property type="evidence" value="ECO:0007669"/>
    <property type="project" value="UniProtKB-KW"/>
</dbReference>
<dbReference type="GO" id="GO:0003725">
    <property type="term" value="F:double-stranded RNA binding"/>
    <property type="evidence" value="ECO:0007669"/>
    <property type="project" value="InterPro"/>
</dbReference>
<evidence type="ECO:0000313" key="13">
    <source>
        <dbReference type="EMBL" id="AHE95999.1"/>
    </source>
</evidence>
<keyword evidence="7" id="KW-0548">Nucleotidyltransferase</keyword>
<evidence type="ECO:0000256" key="4">
    <source>
        <dbReference type="ARBA" id="ARBA00022490"/>
    </source>
</evidence>
<dbReference type="GO" id="GO:0000049">
    <property type="term" value="F:tRNA binding"/>
    <property type="evidence" value="ECO:0007669"/>
    <property type="project" value="TreeGrafter"/>
</dbReference>
<dbReference type="RefSeq" id="WP_025305999.1">
    <property type="nucleotide sequence ID" value="NZ_CP007028.1"/>
</dbReference>
<dbReference type="HOGENOM" id="CLU_031397_3_2_0"/>
<dbReference type="Pfam" id="PF01300">
    <property type="entry name" value="Sua5_yciO_yrdC"/>
    <property type="match status" value="1"/>
</dbReference>
<dbReference type="EMBL" id="CP007028">
    <property type="protein sequence ID" value="AHE95999.1"/>
    <property type="molecule type" value="Genomic_DNA"/>
</dbReference>
<evidence type="ECO:0000256" key="11">
    <source>
        <dbReference type="ARBA" id="ARBA00048366"/>
    </source>
</evidence>
<evidence type="ECO:0000256" key="1">
    <source>
        <dbReference type="ARBA" id="ARBA00004496"/>
    </source>
</evidence>
<evidence type="ECO:0000256" key="9">
    <source>
        <dbReference type="ARBA" id="ARBA00022840"/>
    </source>
</evidence>
<dbReference type="SUPFAM" id="SSF55821">
    <property type="entry name" value="YrdC/RibB"/>
    <property type="match status" value="1"/>
</dbReference>
<keyword evidence="6" id="KW-0819">tRNA processing</keyword>
<dbReference type="GO" id="GO:0006450">
    <property type="term" value="P:regulation of translational fidelity"/>
    <property type="evidence" value="ECO:0007669"/>
    <property type="project" value="TreeGrafter"/>
</dbReference>
<dbReference type="NCBIfam" id="TIGR00057">
    <property type="entry name" value="L-threonylcarbamoyladenylate synthase"/>
    <property type="match status" value="1"/>
</dbReference>
<dbReference type="eggNOG" id="COG0009">
    <property type="taxonomic scope" value="Bacteria"/>
</dbReference>
<keyword evidence="8" id="KW-0547">Nucleotide-binding</keyword>
<dbReference type="PROSITE" id="PS51163">
    <property type="entry name" value="YRDC"/>
    <property type="match status" value="1"/>
</dbReference>
<dbReference type="PANTHER" id="PTHR17490">
    <property type="entry name" value="SUA5"/>
    <property type="match status" value="1"/>
</dbReference>
<evidence type="ECO:0000313" key="14">
    <source>
        <dbReference type="Proteomes" id="UP000018914"/>
    </source>
</evidence>
<dbReference type="Gene3D" id="3.90.870.10">
    <property type="entry name" value="DHBP synthase"/>
    <property type="match status" value="1"/>
</dbReference>
<evidence type="ECO:0000256" key="2">
    <source>
        <dbReference type="ARBA" id="ARBA00007663"/>
    </source>
</evidence>
<proteinExistence type="inferred from homology"/>
<evidence type="ECO:0000256" key="7">
    <source>
        <dbReference type="ARBA" id="ARBA00022695"/>
    </source>
</evidence>
<dbReference type="AlphaFoldDB" id="W0DBU2"/>
<keyword evidence="5" id="KW-0808">Transferase</keyword>
<dbReference type="InterPro" id="IPR017945">
    <property type="entry name" value="DHBP_synth_RibB-like_a/b_dom"/>
</dbReference>
<feature type="domain" description="YrdC-like" evidence="12">
    <location>
        <begin position="6"/>
        <end position="188"/>
    </location>
</feature>
<dbReference type="EC" id="2.7.7.87" evidence="3"/>
<organism evidence="14">
    <name type="scientific">Thermocrinis ruber</name>
    <dbReference type="NCBI Taxonomy" id="75906"/>
    <lineage>
        <taxon>Bacteria</taxon>
        <taxon>Pseudomonadati</taxon>
        <taxon>Aquificota</taxon>
        <taxon>Aquificia</taxon>
        <taxon>Aquificales</taxon>
        <taxon>Aquificaceae</taxon>
        <taxon>Thermocrinis</taxon>
    </lineage>
</organism>
<comment type="catalytic activity">
    <reaction evidence="11">
        <text>L-threonine + hydrogencarbonate + ATP = L-threonylcarbamoyladenylate + diphosphate + H2O</text>
        <dbReference type="Rhea" id="RHEA:36407"/>
        <dbReference type="ChEBI" id="CHEBI:15377"/>
        <dbReference type="ChEBI" id="CHEBI:17544"/>
        <dbReference type="ChEBI" id="CHEBI:30616"/>
        <dbReference type="ChEBI" id="CHEBI:33019"/>
        <dbReference type="ChEBI" id="CHEBI:57926"/>
        <dbReference type="ChEBI" id="CHEBI:73682"/>
        <dbReference type="EC" id="2.7.7.87"/>
    </reaction>
</comment>
<dbReference type="OrthoDB" id="9814580at2"/>
<sequence length="220" mass="24631">MQVVSTKDIDKVVQVLREGGIVCALTDTIYGLLADAGNRKAVERLYEFRRPSGRPFIVLIPKVEDALNFDILMPELGFALLSLGITVIFQKRTTIPTYLTRWRKSIALRVPIQGTFITKLMKKFGGPLVAPSANPEGMPPARDVKEAMDYFGDKVDLYVRGAKLEGKPSTIVKFVSHKTIKIIREGNVPKEKVLQIVRLYQEKGDLVLSDTLPFFSEPLL</sequence>
<dbReference type="InterPro" id="IPR050156">
    <property type="entry name" value="TC-AMP_synthase_SUA5"/>
</dbReference>
<comment type="similarity">
    <text evidence="2">Belongs to the SUA5 family.</text>
</comment>
<reference evidence="13 14" key="1">
    <citation type="submission" date="2013-12" db="EMBL/GenBank/DDBJ databases">
        <authorList>
            <consortium name="DOE Joint Genome Institute"/>
            <person name="Eisen J."/>
            <person name="Huntemann M."/>
            <person name="Han J."/>
            <person name="Chen A."/>
            <person name="Kyrpides N."/>
            <person name="Mavromatis K."/>
            <person name="Markowitz V."/>
            <person name="Palaniappan K."/>
            <person name="Ivanova N."/>
            <person name="Schaumberg A."/>
            <person name="Pati A."/>
            <person name="Liolios K."/>
            <person name="Nordberg H.P."/>
            <person name="Cantor M.N."/>
            <person name="Hua S.X."/>
            <person name="Woyke T."/>
        </authorList>
    </citation>
    <scope>NUCLEOTIDE SEQUENCE [LARGE SCALE GENOMIC DNA]</scope>
    <source>
        <strain evidence="13 14">DSM 23557</strain>
    </source>
</reference>